<keyword evidence="1" id="KW-0812">Transmembrane</keyword>
<feature type="transmembrane region" description="Helical" evidence="1">
    <location>
        <begin position="82"/>
        <end position="99"/>
    </location>
</feature>
<dbReference type="RefSeq" id="XP_027342168.1">
    <property type="nucleotide sequence ID" value="XM_027486367.1"/>
</dbReference>
<evidence type="ECO:0000313" key="3">
    <source>
        <dbReference type="Proteomes" id="UP000694853"/>
    </source>
</evidence>
<feature type="transmembrane region" description="Helical" evidence="1">
    <location>
        <begin position="45"/>
        <end position="62"/>
    </location>
</feature>
<evidence type="ECO:0000256" key="1">
    <source>
        <dbReference type="SAM" id="Phobius"/>
    </source>
</evidence>
<keyword evidence="1" id="KW-0472">Membrane</keyword>
<evidence type="ECO:0000313" key="4">
    <source>
        <dbReference type="RefSeq" id="XP_027342168.1"/>
    </source>
</evidence>
<dbReference type="OrthoDB" id="1689146at2759"/>
<dbReference type="Proteomes" id="UP000694853">
    <property type="component" value="Unplaced"/>
</dbReference>
<dbReference type="AlphaFoldDB" id="A0A8B8KG21"/>
<name>A0A8B8KG21_ABRPR</name>
<proteinExistence type="predicted"/>
<dbReference type="PANTHER" id="PTHR31325">
    <property type="entry name" value="OS01G0798800 PROTEIN-RELATED"/>
    <property type="match status" value="1"/>
</dbReference>
<feature type="transmembrane region" description="Helical" evidence="1">
    <location>
        <begin position="324"/>
        <end position="346"/>
    </location>
</feature>
<dbReference type="GeneID" id="113854982"/>
<feature type="domain" description="DUF4220" evidence="2">
    <location>
        <begin position="52"/>
        <end position="412"/>
    </location>
</feature>
<reference evidence="4" key="2">
    <citation type="submission" date="2025-08" db="UniProtKB">
        <authorList>
            <consortium name="RefSeq"/>
        </authorList>
    </citation>
    <scope>IDENTIFICATION</scope>
    <source>
        <tissue evidence="4">Young leaves</tissue>
    </source>
</reference>
<protein>
    <submittedName>
        <fullName evidence="4">Uncharacterized protein LOC113854982 isoform X1</fullName>
    </submittedName>
</protein>
<sequence length="743" mass="86383">MVNPIPEFVKNIWSKWDIRGVVLTSLFLQITLIFLTPFRKRTRNAVVLVLVWFTYLFADYTANFGVGLISNKYGDEEDDSDANGLLIAFWAPFLLMHLGGPDTITAFSLEDNELWLRHMLGLMVQVCLTGYVFLLTLPTNTFWLPTALIFLAGTIKFSERTRSLQLASISNFQERSMSSYQDTKTIEESIKELEKKFPLKKDDGQIDTSSNQTWQKKEQLDDVDVVSRAFFLFNKFKGLTVDTSINYPTIVPVSEYFEELTAMDALRLIEVELNFMYEAFYTKALLVHSKVGFILRFVSICCVVAALVLFIFDQKHGCNEFDVKVTYTLLYGAVALDVVSFFMLIFSDHTFASFNSLDSQKKGFIRKVADYIFKSFLKLRRPKWVGHEKILCRQIWCRRWSESISGLNFISYCLHKRNRWIEKTITCIGARGLEHWTHEEKNPVPQDLWIFIFRQLQIKYKKLQLDPIPEMVRLRSSRGMWIILEDETLQKDPEKLEVLTTVLSDQISFTDTILNWHIATNLLFYADDVAVAVDVDVEQRSGNVDHENAQQAKLHRDFSMVLSDYMLYLLLRQPTMMSAVMGIGFEEKWKRSCDFFRDYFFHHHKSINEMADDKTLPFTEKFFPFFSKDTRKKSHKQKVASNKLDDLLHQKEDYEIPETSFFDASLFSIGIAKDLVDVLNDLERTHKWKIIAQVWLELLSYAALNCSSINHVQQLGKGGEFISLLWLLSAHFCIGQQIQFLSV</sequence>
<feature type="transmembrane region" description="Helical" evidence="1">
    <location>
        <begin position="293"/>
        <end position="312"/>
    </location>
</feature>
<gene>
    <name evidence="4" type="primary">LOC113854982</name>
</gene>
<feature type="transmembrane region" description="Helical" evidence="1">
    <location>
        <begin position="20"/>
        <end position="38"/>
    </location>
</feature>
<dbReference type="InterPro" id="IPR025315">
    <property type="entry name" value="DUF4220"/>
</dbReference>
<accession>A0A8B8KG21</accession>
<dbReference type="Pfam" id="PF04578">
    <property type="entry name" value="DUF594"/>
    <property type="match status" value="1"/>
</dbReference>
<dbReference type="KEGG" id="aprc:113854982"/>
<dbReference type="InterPro" id="IPR007658">
    <property type="entry name" value="DUF594"/>
</dbReference>
<dbReference type="Pfam" id="PF13968">
    <property type="entry name" value="DUF4220"/>
    <property type="match status" value="1"/>
</dbReference>
<keyword evidence="3" id="KW-1185">Reference proteome</keyword>
<organism evidence="3 4">
    <name type="scientific">Abrus precatorius</name>
    <name type="common">Indian licorice</name>
    <name type="synonym">Glycine abrus</name>
    <dbReference type="NCBI Taxonomy" id="3816"/>
    <lineage>
        <taxon>Eukaryota</taxon>
        <taxon>Viridiplantae</taxon>
        <taxon>Streptophyta</taxon>
        <taxon>Embryophyta</taxon>
        <taxon>Tracheophyta</taxon>
        <taxon>Spermatophyta</taxon>
        <taxon>Magnoliopsida</taxon>
        <taxon>eudicotyledons</taxon>
        <taxon>Gunneridae</taxon>
        <taxon>Pentapetalae</taxon>
        <taxon>rosids</taxon>
        <taxon>fabids</taxon>
        <taxon>Fabales</taxon>
        <taxon>Fabaceae</taxon>
        <taxon>Papilionoideae</taxon>
        <taxon>50 kb inversion clade</taxon>
        <taxon>NPAAA clade</taxon>
        <taxon>indigoferoid/millettioid clade</taxon>
        <taxon>Abreae</taxon>
        <taxon>Abrus</taxon>
    </lineage>
</organism>
<keyword evidence="1" id="KW-1133">Transmembrane helix</keyword>
<evidence type="ECO:0000259" key="2">
    <source>
        <dbReference type="Pfam" id="PF13968"/>
    </source>
</evidence>
<reference evidence="3" key="1">
    <citation type="journal article" date="2019" name="Toxins">
        <title>Detection of Abrin-Like and Prepropulchellin-Like Toxin Genes and Transcripts Using Whole Genome Sequencing and Full-Length Transcript Sequencing of Abrus precatorius.</title>
        <authorList>
            <person name="Hovde B.T."/>
            <person name="Daligault H.E."/>
            <person name="Hanschen E.R."/>
            <person name="Kunde Y.A."/>
            <person name="Johnson M.B."/>
            <person name="Starkenburg S.R."/>
            <person name="Johnson S.L."/>
        </authorList>
    </citation>
    <scope>NUCLEOTIDE SEQUENCE [LARGE SCALE GENOMIC DNA]</scope>
</reference>